<dbReference type="EMBL" id="BKCJ011394306">
    <property type="protein sequence ID" value="GFD29400.1"/>
    <property type="molecule type" value="Genomic_DNA"/>
</dbReference>
<accession>A0A699V3V9</accession>
<comment type="caution">
    <text evidence="3">The sequence shown here is derived from an EMBL/GenBank/DDBJ whole genome shotgun (WGS) entry which is preliminary data.</text>
</comment>
<proteinExistence type="predicted"/>
<dbReference type="AlphaFoldDB" id="A0A699V3V9"/>
<reference evidence="3" key="1">
    <citation type="journal article" date="2019" name="Sci. Rep.">
        <title>Draft genome of Tanacetum cinerariifolium, the natural source of mosquito coil.</title>
        <authorList>
            <person name="Yamashiro T."/>
            <person name="Shiraishi A."/>
            <person name="Satake H."/>
            <person name="Nakayama K."/>
        </authorList>
    </citation>
    <scope>NUCLEOTIDE SEQUENCE</scope>
</reference>
<name>A0A699V3V9_TANCI</name>
<evidence type="ECO:0000313" key="3">
    <source>
        <dbReference type="EMBL" id="GFD29400.1"/>
    </source>
</evidence>
<keyword evidence="1" id="KW-0175">Coiled coil</keyword>
<sequence length="92" mass="10926">MFQAELEKHHDVNYMSNLEINYAKVKGDLMSYKMESQKSLTEHTQEINDLNQMISEMKKDLLAHQETISIMSQQKDDQTKAYKTREDKEIEK</sequence>
<protein>
    <submittedName>
        <fullName evidence="3">Uncharacterized protein</fullName>
    </submittedName>
</protein>
<feature type="compositionally biased region" description="Basic and acidic residues" evidence="2">
    <location>
        <begin position="74"/>
        <end position="92"/>
    </location>
</feature>
<evidence type="ECO:0000256" key="2">
    <source>
        <dbReference type="SAM" id="MobiDB-lite"/>
    </source>
</evidence>
<feature type="region of interest" description="Disordered" evidence="2">
    <location>
        <begin position="69"/>
        <end position="92"/>
    </location>
</feature>
<feature type="coiled-coil region" evidence="1">
    <location>
        <begin position="33"/>
        <end position="67"/>
    </location>
</feature>
<organism evidence="3">
    <name type="scientific">Tanacetum cinerariifolium</name>
    <name type="common">Dalmatian daisy</name>
    <name type="synonym">Chrysanthemum cinerariifolium</name>
    <dbReference type="NCBI Taxonomy" id="118510"/>
    <lineage>
        <taxon>Eukaryota</taxon>
        <taxon>Viridiplantae</taxon>
        <taxon>Streptophyta</taxon>
        <taxon>Embryophyta</taxon>
        <taxon>Tracheophyta</taxon>
        <taxon>Spermatophyta</taxon>
        <taxon>Magnoliopsida</taxon>
        <taxon>eudicotyledons</taxon>
        <taxon>Gunneridae</taxon>
        <taxon>Pentapetalae</taxon>
        <taxon>asterids</taxon>
        <taxon>campanulids</taxon>
        <taxon>Asterales</taxon>
        <taxon>Asteraceae</taxon>
        <taxon>Asteroideae</taxon>
        <taxon>Anthemideae</taxon>
        <taxon>Anthemidinae</taxon>
        <taxon>Tanacetum</taxon>
    </lineage>
</organism>
<evidence type="ECO:0000256" key="1">
    <source>
        <dbReference type="SAM" id="Coils"/>
    </source>
</evidence>
<gene>
    <name evidence="3" type="ORF">Tci_901369</name>
</gene>
<feature type="non-terminal residue" evidence="3">
    <location>
        <position position="92"/>
    </location>
</feature>